<dbReference type="AlphaFoldDB" id="A0A2T7UAC1"/>
<keyword evidence="4" id="KW-0547">Nucleotide-binding</keyword>
<dbReference type="SFLD" id="SFLDF00027">
    <property type="entry name" value="p-type_atpase"/>
    <property type="match status" value="1"/>
</dbReference>
<dbReference type="InterPro" id="IPR006068">
    <property type="entry name" value="ATPase_P-typ_cation-transptr_C"/>
</dbReference>
<evidence type="ECO:0000256" key="7">
    <source>
        <dbReference type="ARBA" id="ARBA00022989"/>
    </source>
</evidence>
<evidence type="ECO:0000256" key="2">
    <source>
        <dbReference type="ARBA" id="ARBA00005675"/>
    </source>
</evidence>
<dbReference type="Gene3D" id="3.40.50.1000">
    <property type="entry name" value="HAD superfamily/HAD-like"/>
    <property type="match status" value="2"/>
</dbReference>
<evidence type="ECO:0000256" key="3">
    <source>
        <dbReference type="ARBA" id="ARBA00022692"/>
    </source>
</evidence>
<evidence type="ECO:0000259" key="10">
    <source>
        <dbReference type="SMART" id="SM00831"/>
    </source>
</evidence>
<evidence type="ECO:0000256" key="1">
    <source>
        <dbReference type="ARBA" id="ARBA00004141"/>
    </source>
</evidence>
<keyword evidence="12" id="KW-1185">Reference proteome</keyword>
<dbReference type="FunFam" id="3.40.50.1000:FF:000028">
    <property type="entry name" value="Calcium-transporting P-type ATPase, putative"/>
    <property type="match status" value="1"/>
</dbReference>
<dbReference type="SUPFAM" id="SSF56784">
    <property type="entry name" value="HAD-like"/>
    <property type="match status" value="1"/>
</dbReference>
<dbReference type="SFLD" id="SFLDG00002">
    <property type="entry name" value="C1.7:_P-type_atpase_like"/>
    <property type="match status" value="1"/>
</dbReference>
<sequence>MTANHINTLDGLTTAQAAQKLLQDGPNDIEQAKVRPIWRRLIDMLRQPMFALLVTAALLYIVLGDLTEGLTLSVFVLAVLVLTFYQEGKSEKSIQALRQLTQANAQVVRSGQTLKIPAREVVVGDWLLISEGDRVAADGQLLSANNLQIDESMLTGESVPVSKQAHTSDTPANSQNTVQAGTFIVRGQGVARVTATGQRSQVGQIGQSLNQLMVDTTPLQQQTASLVKVLASIVLVLCLVMVLTLGWRTGQWIPAVLSGIALAMATLPEEYAVVLTIFPAMGAHRLTRTGVLTRRIQAIETLGAISVLCTDKTGTLTQNRMTVTALAVKTHNAAADASLLTWHAGAPTLSEDFYPLVEHAILASAPEPFDPMEAAFHALGQKHLAATDHLHADWELVQTYALSPQLKAMSHVWQMNDGPDRTVSAKGAPEAMMALCHLQDAERKTWSAQVERMAAQGLRVLAVAQSRFVGNDWPESVHGFHFEWLGLIGLTDPLRPEIHQAVAECQSAGIRVIMITGDYPATAQVIARQAGLPEGETLSGDTLDSLSDPQLQARLAQVTVCARISPHQKLRIVQALQAAGEVVAMTGDGVNDAPALKAAHVGVAMGARGTDVAREAADLVLVDDNFASIVRGIRVGRRIFGNLQKSMHYIFAIHIPIAGIALVPMLMGWPPMMLPLHVALMEMVIDPACSIAFENEPADAQVMQRPPRDTTAPLFGASAIALAMGQGLCVLASVALTYFLAQKGLGAWASDGVAQLGWSPLDPAQTRAMVFVTLVVGNAALILSNRAQGGAFWASLRVPNPTAYAVMGLALGFLMVAIYWPWLAGPLQFKAPPAQALWVAIGSGLLSLVNVTLLQWAFATKHETALQRPDSQ</sequence>
<gene>
    <name evidence="11" type="ORF">H663_016845</name>
</gene>
<accession>A0A2T7UAC1</accession>
<dbReference type="NCBIfam" id="TIGR01494">
    <property type="entry name" value="ATPase_P-type"/>
    <property type="match status" value="2"/>
</dbReference>
<dbReference type="OrthoDB" id="9814270at2"/>
<feature type="transmembrane region" description="Helical" evidence="9">
    <location>
        <begin position="836"/>
        <end position="858"/>
    </location>
</feature>
<dbReference type="Gene3D" id="2.70.150.10">
    <property type="entry name" value="Calcium-transporting ATPase, cytoplasmic transduction domain A"/>
    <property type="match status" value="1"/>
</dbReference>
<dbReference type="InterPro" id="IPR004014">
    <property type="entry name" value="ATPase_P-typ_cation-transptr_N"/>
</dbReference>
<keyword evidence="5" id="KW-0067">ATP-binding</keyword>
<keyword evidence="7 9" id="KW-1133">Transmembrane helix</keyword>
<feature type="transmembrane region" description="Helical" evidence="9">
    <location>
        <begin position="45"/>
        <end position="63"/>
    </location>
</feature>
<protein>
    <submittedName>
        <fullName evidence="11">ATPase</fullName>
    </submittedName>
</protein>
<dbReference type="GO" id="GO:0005524">
    <property type="term" value="F:ATP binding"/>
    <property type="evidence" value="ECO:0007669"/>
    <property type="project" value="UniProtKB-KW"/>
</dbReference>
<dbReference type="PROSITE" id="PS00154">
    <property type="entry name" value="ATPASE_E1_E2"/>
    <property type="match status" value="1"/>
</dbReference>
<dbReference type="SUPFAM" id="SSF81653">
    <property type="entry name" value="Calcium ATPase, transduction domain A"/>
    <property type="match status" value="1"/>
</dbReference>
<evidence type="ECO:0000256" key="4">
    <source>
        <dbReference type="ARBA" id="ARBA00022741"/>
    </source>
</evidence>
<dbReference type="InterPro" id="IPR044492">
    <property type="entry name" value="P_typ_ATPase_HD_dom"/>
</dbReference>
<dbReference type="Gene3D" id="1.20.1110.10">
    <property type="entry name" value="Calcium-transporting ATPase, transmembrane domain"/>
    <property type="match status" value="2"/>
</dbReference>
<dbReference type="InterPro" id="IPR023298">
    <property type="entry name" value="ATPase_P-typ_TM_dom_sf"/>
</dbReference>
<dbReference type="GO" id="GO:0016887">
    <property type="term" value="F:ATP hydrolysis activity"/>
    <property type="evidence" value="ECO:0007669"/>
    <property type="project" value="InterPro"/>
</dbReference>
<feature type="transmembrane region" description="Helical" evidence="9">
    <location>
        <begin position="229"/>
        <end position="247"/>
    </location>
</feature>
<keyword evidence="8 9" id="KW-0472">Membrane</keyword>
<comment type="similarity">
    <text evidence="2">Belongs to the cation transport ATPase (P-type) (TC 3.A.3) family. Type IIA subfamily.</text>
</comment>
<organism evidence="11 12">
    <name type="scientific">Limnohabitans planktonicus II-D5</name>
    <dbReference type="NCBI Taxonomy" id="1293045"/>
    <lineage>
        <taxon>Bacteria</taxon>
        <taxon>Pseudomonadati</taxon>
        <taxon>Pseudomonadota</taxon>
        <taxon>Betaproteobacteria</taxon>
        <taxon>Burkholderiales</taxon>
        <taxon>Comamonadaceae</taxon>
        <taxon>Limnohabitans</taxon>
    </lineage>
</organism>
<reference evidence="11" key="1">
    <citation type="submission" date="2017-04" db="EMBL/GenBank/DDBJ databases">
        <title>Unexpected and diverse lifestyles within the genus Limnohabitans.</title>
        <authorList>
            <person name="Kasalicky V."/>
            <person name="Mehrshad M."/>
            <person name="Andrei S.-A."/>
            <person name="Salcher M."/>
            <person name="Kratochvilova H."/>
            <person name="Simek K."/>
            <person name="Ghai R."/>
        </authorList>
    </citation>
    <scope>NUCLEOTIDE SEQUENCE [LARGE SCALE GENOMIC DNA]</scope>
    <source>
        <strain evidence="11">II-D5</strain>
    </source>
</reference>
<feature type="transmembrane region" description="Helical" evidence="9">
    <location>
        <begin position="253"/>
        <end position="278"/>
    </location>
</feature>
<dbReference type="Proteomes" id="UP000037507">
    <property type="component" value="Unassembled WGS sequence"/>
</dbReference>
<comment type="caution">
    <text evidence="11">The sequence shown here is derived from an EMBL/GenBank/DDBJ whole genome shotgun (WGS) entry which is preliminary data.</text>
</comment>
<dbReference type="SMART" id="SM00831">
    <property type="entry name" value="Cation_ATPase_N"/>
    <property type="match status" value="1"/>
</dbReference>
<dbReference type="InterPro" id="IPR023214">
    <property type="entry name" value="HAD_sf"/>
</dbReference>
<dbReference type="InterPro" id="IPR059000">
    <property type="entry name" value="ATPase_P-type_domA"/>
</dbReference>
<dbReference type="GO" id="GO:0015662">
    <property type="term" value="F:P-type ion transporter activity"/>
    <property type="evidence" value="ECO:0007669"/>
    <property type="project" value="UniProtKB-ARBA"/>
</dbReference>
<dbReference type="Pfam" id="PF00689">
    <property type="entry name" value="Cation_ATPase_C"/>
    <property type="match status" value="1"/>
</dbReference>
<evidence type="ECO:0000313" key="11">
    <source>
        <dbReference type="EMBL" id="PVE41562.1"/>
    </source>
</evidence>
<dbReference type="SFLD" id="SFLDS00003">
    <property type="entry name" value="Haloacid_Dehalogenase"/>
    <property type="match status" value="1"/>
</dbReference>
<dbReference type="PRINTS" id="PR00120">
    <property type="entry name" value="HATPASE"/>
</dbReference>
<evidence type="ECO:0000256" key="8">
    <source>
        <dbReference type="ARBA" id="ARBA00023136"/>
    </source>
</evidence>
<keyword evidence="3 9" id="KW-0812">Transmembrane</keyword>
<dbReference type="Pfam" id="PF00702">
    <property type="entry name" value="Hydrolase"/>
    <property type="match status" value="1"/>
</dbReference>
<comment type="subcellular location">
    <subcellularLocation>
        <location evidence="1">Membrane</location>
        <topology evidence="1">Multi-pass membrane protein</topology>
    </subcellularLocation>
</comment>
<feature type="transmembrane region" description="Helical" evidence="9">
    <location>
        <begin position="647"/>
        <end position="667"/>
    </location>
</feature>
<dbReference type="Pfam" id="PF00122">
    <property type="entry name" value="E1-E2_ATPase"/>
    <property type="match status" value="1"/>
</dbReference>
<dbReference type="InterPro" id="IPR023299">
    <property type="entry name" value="ATPase_P-typ_cyto_dom_N"/>
</dbReference>
<name>A0A2T7UAC1_9BURK</name>
<feature type="transmembrane region" description="Helical" evidence="9">
    <location>
        <begin position="714"/>
        <end position="741"/>
    </location>
</feature>
<keyword evidence="6" id="KW-1278">Translocase</keyword>
<dbReference type="STRING" id="1293045.H663_06230"/>
<dbReference type="InterPro" id="IPR008250">
    <property type="entry name" value="ATPase_P-typ_transduc_dom_A_sf"/>
</dbReference>
<feature type="transmembrane region" description="Helical" evidence="9">
    <location>
        <begin position="804"/>
        <end position="824"/>
    </location>
</feature>
<dbReference type="RefSeq" id="WP_053171646.1">
    <property type="nucleotide sequence ID" value="NZ_LFYT02000028.1"/>
</dbReference>
<dbReference type="InterPro" id="IPR036412">
    <property type="entry name" value="HAD-like_sf"/>
</dbReference>
<evidence type="ECO:0000256" key="6">
    <source>
        <dbReference type="ARBA" id="ARBA00022967"/>
    </source>
</evidence>
<feature type="transmembrane region" description="Helical" evidence="9">
    <location>
        <begin position="764"/>
        <end position="783"/>
    </location>
</feature>
<feature type="domain" description="Cation-transporting P-type ATPase N-terminal" evidence="10">
    <location>
        <begin position="3"/>
        <end position="65"/>
    </location>
</feature>
<dbReference type="EMBL" id="LFYT02000028">
    <property type="protein sequence ID" value="PVE41562.1"/>
    <property type="molecule type" value="Genomic_DNA"/>
</dbReference>
<dbReference type="SUPFAM" id="SSF81665">
    <property type="entry name" value="Calcium ATPase, transmembrane domain M"/>
    <property type="match status" value="1"/>
</dbReference>
<proteinExistence type="inferred from homology"/>
<dbReference type="Gene3D" id="3.40.1110.10">
    <property type="entry name" value="Calcium-transporting ATPase, cytoplasmic domain N"/>
    <property type="match status" value="2"/>
</dbReference>
<dbReference type="Pfam" id="PF00690">
    <property type="entry name" value="Cation_ATPase_N"/>
    <property type="match status" value="1"/>
</dbReference>
<evidence type="ECO:0000256" key="9">
    <source>
        <dbReference type="SAM" id="Phobius"/>
    </source>
</evidence>
<dbReference type="InterPro" id="IPR001757">
    <property type="entry name" value="P_typ_ATPase"/>
</dbReference>
<dbReference type="GO" id="GO:0016020">
    <property type="term" value="C:membrane"/>
    <property type="evidence" value="ECO:0007669"/>
    <property type="project" value="UniProtKB-SubCell"/>
</dbReference>
<dbReference type="PANTHER" id="PTHR42861">
    <property type="entry name" value="CALCIUM-TRANSPORTING ATPASE"/>
    <property type="match status" value="1"/>
</dbReference>
<evidence type="ECO:0000313" key="12">
    <source>
        <dbReference type="Proteomes" id="UP000037507"/>
    </source>
</evidence>
<dbReference type="PRINTS" id="PR00119">
    <property type="entry name" value="CATATPASE"/>
</dbReference>
<evidence type="ECO:0000256" key="5">
    <source>
        <dbReference type="ARBA" id="ARBA00022840"/>
    </source>
</evidence>
<feature type="transmembrane region" description="Helical" evidence="9">
    <location>
        <begin position="69"/>
        <end position="85"/>
    </location>
</feature>
<dbReference type="InterPro" id="IPR018303">
    <property type="entry name" value="ATPase_P-typ_P_site"/>
</dbReference>
<dbReference type="SUPFAM" id="SSF81660">
    <property type="entry name" value="Metal cation-transporting ATPase, ATP-binding domain N"/>
    <property type="match status" value="1"/>
</dbReference>